<dbReference type="PATRIC" id="fig|230361.4.peg.463"/>
<protein>
    <submittedName>
        <fullName evidence="1">Uncharacterized protein</fullName>
    </submittedName>
</protein>
<evidence type="ECO:0000313" key="1">
    <source>
        <dbReference type="EMBL" id="ALT68251.1"/>
    </source>
</evidence>
<organism evidence="1 2">
    <name type="scientific">Methanobrevibacter millerae</name>
    <dbReference type="NCBI Taxonomy" id="230361"/>
    <lineage>
        <taxon>Archaea</taxon>
        <taxon>Methanobacteriati</taxon>
        <taxon>Methanobacteriota</taxon>
        <taxon>Methanomada group</taxon>
        <taxon>Methanobacteria</taxon>
        <taxon>Methanobacteriales</taxon>
        <taxon>Methanobacteriaceae</taxon>
        <taxon>Methanobrevibacter</taxon>
    </lineage>
</organism>
<dbReference type="GeneID" id="26735425"/>
<accession>A0A0U3CEK0</accession>
<reference evidence="1 2" key="1">
    <citation type="submission" date="2015-04" db="EMBL/GenBank/DDBJ databases">
        <title>The complete genome sequence of the rumen methanogen Methanobrevibacter millerae SM9.</title>
        <authorList>
            <person name="Leahy S.C."/>
            <person name="Kelly W.J."/>
            <person name="Pacheco D.M."/>
            <person name="Li D."/>
            <person name="Altermann E."/>
            <person name="Attwood G.T."/>
        </authorList>
    </citation>
    <scope>NUCLEOTIDE SEQUENCE [LARGE SCALE GENOMIC DNA]</scope>
    <source>
        <strain evidence="1 2">SM9</strain>
    </source>
</reference>
<dbReference type="EMBL" id="CP011266">
    <property type="protein sequence ID" value="ALT68251.1"/>
    <property type="molecule type" value="Genomic_DNA"/>
</dbReference>
<evidence type="ECO:0000313" key="2">
    <source>
        <dbReference type="Proteomes" id="UP000067738"/>
    </source>
</evidence>
<keyword evidence="2" id="KW-1185">Reference proteome</keyword>
<name>A0A0U3CEK0_9EURY</name>
<dbReference type="KEGG" id="mmil:sm9_0449"/>
<dbReference type="Proteomes" id="UP000067738">
    <property type="component" value="Chromosome"/>
</dbReference>
<proteinExistence type="predicted"/>
<sequence>MINIKNIDLDEIKLNKDLDYLFHELLKFSTKEWSYFEFPFNNQSLRIGSILDKIDKIIYENNKSESIYNEEFQLSVYKTILPFFKYSMNYTDIGSFLIFFHVNLHFLKLDIAELVKIHNLNEQFKDFSKSLADFFKSLNVPTLDIKNNRSFEFYIKIIKTINTYETESDTSLLRLINMDETTYFTINSKLVFTNELFSLILFFKNLDFDLFVKTMMESTNLFSSILFIKSCTIEELLMILQNNTINNEFIVFPSLKKILDKEYDKMSKNRNLVKNILSHAYKQDSELFKKLIQIFDRNMLFNESIGLLIKEDVEIDMAFIINQFEISYFSQENDYRRKLLENYNRDEDRYFELLKICFVNRREHLDNLLNNDKTCIFLNYALTNLSNFILLYYLDCMDKTKLLTEINKTLKSIKYLNSEWFESITSYRNKFYVHYSNLLILSCAYHYNDIHDNKTSELFKELILDKTFEKMLYESDYTSLSTIKKVFL</sequence>
<gene>
    <name evidence="1" type="ORF">sm9_0449</name>
</gene>
<dbReference type="RefSeq" id="WP_157064643.1">
    <property type="nucleotide sequence ID" value="NZ_CP011266.1"/>
</dbReference>
<dbReference type="AlphaFoldDB" id="A0A0U3CEK0"/>